<gene>
    <name evidence="3" type="ORF">KL86PLE_40575</name>
</gene>
<sequence>MLYDDAFLARLEDGLRSALPTWNVDETAKLSLLTISENATFLVDDVKGGRRLVLRVHRPAYHSDEEISSELQWIEALRSAGVIATPAPVHARDGRLLATFFDGETQRNAVAFEFMSGRAPDETGGEAGDLARWYGHLGEISARLHAHSRAWSPPGGFVRKTWTFDTIIGPNAYWGDWRAALGLDAAGRAVLEKAAARLHRETAALGTAPDRFGLIHADMRAANLLVDGDRLGVIDFDDCGFSWFAYDFAASISFIEAEPVVPELMAAWLDGYARVAPLDPEQAAALPMLVMLRRMQLTAWIASHSETPTGQSTGPAYTAGTVELAERYLTADFLKGVA</sequence>
<dbReference type="RefSeq" id="WP_288196841.1">
    <property type="nucleotide sequence ID" value="NZ_LT608334.1"/>
</dbReference>
<dbReference type="PANTHER" id="PTHR21064:SF6">
    <property type="entry name" value="AMINOGLYCOSIDE PHOSPHOTRANSFERASE DOMAIN-CONTAINING PROTEIN"/>
    <property type="match status" value="1"/>
</dbReference>
<dbReference type="InterPro" id="IPR050249">
    <property type="entry name" value="Pseudomonas-type_ThrB"/>
</dbReference>
<protein>
    <submittedName>
        <fullName evidence="3">Aminoglycoside phosphotransferase</fullName>
    </submittedName>
</protein>
<dbReference type="SUPFAM" id="SSF56112">
    <property type="entry name" value="Protein kinase-like (PK-like)"/>
    <property type="match status" value="1"/>
</dbReference>
<dbReference type="InterPro" id="IPR002575">
    <property type="entry name" value="Aminoglycoside_PTrfase"/>
</dbReference>
<proteinExistence type="inferred from homology"/>
<organism evidence="3">
    <name type="scientific">uncultured Pleomorphomonas sp</name>
    <dbReference type="NCBI Taxonomy" id="442121"/>
    <lineage>
        <taxon>Bacteria</taxon>
        <taxon>Pseudomonadati</taxon>
        <taxon>Pseudomonadota</taxon>
        <taxon>Alphaproteobacteria</taxon>
        <taxon>Hyphomicrobiales</taxon>
        <taxon>Pleomorphomonadaceae</taxon>
        <taxon>Pleomorphomonas</taxon>
        <taxon>environmental samples</taxon>
    </lineage>
</organism>
<evidence type="ECO:0000256" key="1">
    <source>
        <dbReference type="ARBA" id="ARBA00038240"/>
    </source>
</evidence>
<evidence type="ECO:0000313" key="3">
    <source>
        <dbReference type="EMBL" id="SCM76770.1"/>
    </source>
</evidence>
<feature type="domain" description="Aminoglycoside phosphotransferase" evidence="2">
    <location>
        <begin position="37"/>
        <end position="278"/>
    </location>
</feature>
<keyword evidence="3" id="KW-0808">Transferase</keyword>
<dbReference type="PANTHER" id="PTHR21064">
    <property type="entry name" value="AMINOGLYCOSIDE PHOSPHOTRANSFERASE DOMAIN-CONTAINING PROTEIN-RELATED"/>
    <property type="match status" value="1"/>
</dbReference>
<accession>A0A212LH03</accession>
<reference evidence="3" key="1">
    <citation type="submission" date="2016-08" db="EMBL/GenBank/DDBJ databases">
        <authorList>
            <person name="Seilhamer J.J."/>
        </authorList>
    </citation>
    <scope>NUCLEOTIDE SEQUENCE</scope>
    <source>
        <strain evidence="3">86</strain>
    </source>
</reference>
<dbReference type="Gene3D" id="3.30.200.20">
    <property type="entry name" value="Phosphorylase Kinase, domain 1"/>
    <property type="match status" value="1"/>
</dbReference>
<dbReference type="Gene3D" id="3.90.1200.10">
    <property type="match status" value="1"/>
</dbReference>
<evidence type="ECO:0000259" key="2">
    <source>
        <dbReference type="Pfam" id="PF01636"/>
    </source>
</evidence>
<dbReference type="InterPro" id="IPR011009">
    <property type="entry name" value="Kinase-like_dom_sf"/>
</dbReference>
<dbReference type="Pfam" id="PF01636">
    <property type="entry name" value="APH"/>
    <property type="match status" value="1"/>
</dbReference>
<comment type="similarity">
    <text evidence="1">Belongs to the pseudomonas-type ThrB family.</text>
</comment>
<dbReference type="GO" id="GO:0004413">
    <property type="term" value="F:homoserine kinase activity"/>
    <property type="evidence" value="ECO:0007669"/>
    <property type="project" value="TreeGrafter"/>
</dbReference>
<name>A0A212LH03_9HYPH</name>
<dbReference type="AlphaFoldDB" id="A0A212LH03"/>
<dbReference type="GO" id="GO:0009088">
    <property type="term" value="P:threonine biosynthetic process"/>
    <property type="evidence" value="ECO:0007669"/>
    <property type="project" value="TreeGrafter"/>
</dbReference>
<dbReference type="EMBL" id="FMJD01000008">
    <property type="protein sequence ID" value="SCM76770.1"/>
    <property type="molecule type" value="Genomic_DNA"/>
</dbReference>